<dbReference type="EMBL" id="CP036268">
    <property type="protein sequence ID" value="QDT36693.1"/>
    <property type="molecule type" value="Genomic_DNA"/>
</dbReference>
<feature type="transmembrane region" description="Helical" evidence="2">
    <location>
        <begin position="15"/>
        <end position="37"/>
    </location>
</feature>
<evidence type="ECO:0000256" key="1">
    <source>
        <dbReference type="SAM" id="MobiDB-lite"/>
    </source>
</evidence>
<protein>
    <submittedName>
        <fullName evidence="3">Uncharacterized protein</fullName>
    </submittedName>
</protein>
<keyword evidence="2" id="KW-0472">Membrane</keyword>
<sequence>MSNPTDARPTEDRPLITPMTILVLSGFLFGMLVGDMLPPTDHMLVFGAAASGVVSYAGLAYLAHMRHRALLQREEEEMAHRIEDRIERHVPAQRKPLRELLGVNDPTPAKA</sequence>
<feature type="region of interest" description="Disordered" evidence="1">
    <location>
        <begin position="89"/>
        <end position="111"/>
    </location>
</feature>
<dbReference type="AlphaFoldDB" id="A0A517QYM7"/>
<evidence type="ECO:0000313" key="3">
    <source>
        <dbReference type="EMBL" id="QDT36693.1"/>
    </source>
</evidence>
<keyword evidence="4" id="KW-1185">Reference proteome</keyword>
<dbReference type="OrthoDB" id="9958387at2"/>
<keyword evidence="2" id="KW-0812">Transmembrane</keyword>
<gene>
    <name evidence="3" type="ORF">Pan189_10550</name>
</gene>
<keyword evidence="2" id="KW-1133">Transmembrane helix</keyword>
<organism evidence="3 4">
    <name type="scientific">Stratiformator vulcanicus</name>
    <dbReference type="NCBI Taxonomy" id="2527980"/>
    <lineage>
        <taxon>Bacteria</taxon>
        <taxon>Pseudomonadati</taxon>
        <taxon>Planctomycetota</taxon>
        <taxon>Planctomycetia</taxon>
        <taxon>Planctomycetales</taxon>
        <taxon>Planctomycetaceae</taxon>
        <taxon>Stratiformator</taxon>
    </lineage>
</organism>
<dbReference type="Proteomes" id="UP000317318">
    <property type="component" value="Chromosome"/>
</dbReference>
<dbReference type="RefSeq" id="WP_145362877.1">
    <property type="nucleotide sequence ID" value="NZ_CP036268.1"/>
</dbReference>
<reference evidence="3 4" key="1">
    <citation type="submission" date="2019-02" db="EMBL/GenBank/DDBJ databases">
        <title>Deep-cultivation of Planctomycetes and their phenomic and genomic characterization uncovers novel biology.</title>
        <authorList>
            <person name="Wiegand S."/>
            <person name="Jogler M."/>
            <person name="Boedeker C."/>
            <person name="Pinto D."/>
            <person name="Vollmers J."/>
            <person name="Rivas-Marin E."/>
            <person name="Kohn T."/>
            <person name="Peeters S.H."/>
            <person name="Heuer A."/>
            <person name="Rast P."/>
            <person name="Oberbeckmann S."/>
            <person name="Bunk B."/>
            <person name="Jeske O."/>
            <person name="Meyerdierks A."/>
            <person name="Storesund J.E."/>
            <person name="Kallscheuer N."/>
            <person name="Luecker S."/>
            <person name="Lage O.M."/>
            <person name="Pohl T."/>
            <person name="Merkel B.J."/>
            <person name="Hornburger P."/>
            <person name="Mueller R.-W."/>
            <person name="Bruemmer F."/>
            <person name="Labrenz M."/>
            <person name="Spormann A.M."/>
            <person name="Op den Camp H."/>
            <person name="Overmann J."/>
            <person name="Amann R."/>
            <person name="Jetten M.S.M."/>
            <person name="Mascher T."/>
            <person name="Medema M.H."/>
            <person name="Devos D.P."/>
            <person name="Kaster A.-K."/>
            <person name="Ovreas L."/>
            <person name="Rohde M."/>
            <person name="Galperin M.Y."/>
            <person name="Jogler C."/>
        </authorList>
    </citation>
    <scope>NUCLEOTIDE SEQUENCE [LARGE SCALE GENOMIC DNA]</scope>
    <source>
        <strain evidence="3 4">Pan189</strain>
    </source>
</reference>
<evidence type="ECO:0000256" key="2">
    <source>
        <dbReference type="SAM" id="Phobius"/>
    </source>
</evidence>
<feature type="transmembrane region" description="Helical" evidence="2">
    <location>
        <begin position="43"/>
        <end position="63"/>
    </location>
</feature>
<proteinExistence type="predicted"/>
<accession>A0A517QYM7</accession>
<name>A0A517QYM7_9PLAN</name>
<dbReference type="KEGG" id="svp:Pan189_10550"/>
<evidence type="ECO:0000313" key="4">
    <source>
        <dbReference type="Proteomes" id="UP000317318"/>
    </source>
</evidence>